<dbReference type="InterPro" id="IPR029044">
    <property type="entry name" value="Nucleotide-diphossugar_trans"/>
</dbReference>
<evidence type="ECO:0000313" key="3">
    <source>
        <dbReference type="Proteomes" id="UP000602647"/>
    </source>
</evidence>
<organism evidence="2 3">
    <name type="scientific">Zhenpiania hominis</name>
    <dbReference type="NCBI Taxonomy" id="2763644"/>
    <lineage>
        <taxon>Bacteria</taxon>
        <taxon>Bacillati</taxon>
        <taxon>Bacillota</taxon>
        <taxon>Clostridia</taxon>
        <taxon>Peptostreptococcales</taxon>
        <taxon>Anaerovoracaceae</taxon>
        <taxon>Zhenpiania</taxon>
    </lineage>
</organism>
<feature type="domain" description="Glycosyltransferase 2-like" evidence="1">
    <location>
        <begin position="358"/>
        <end position="465"/>
    </location>
</feature>
<feature type="domain" description="Glycosyltransferase 2-like" evidence="1">
    <location>
        <begin position="9"/>
        <end position="177"/>
    </location>
</feature>
<dbReference type="Gene3D" id="3.90.550.10">
    <property type="entry name" value="Spore Coat Polysaccharide Biosynthesis Protein SpsA, Chain A"/>
    <property type="match status" value="2"/>
</dbReference>
<reference evidence="2" key="1">
    <citation type="submission" date="2020-08" db="EMBL/GenBank/DDBJ databases">
        <title>Genome public.</title>
        <authorList>
            <person name="Liu C."/>
            <person name="Sun Q."/>
        </authorList>
    </citation>
    <scope>NUCLEOTIDE SEQUENCE</scope>
    <source>
        <strain evidence="2">BX12</strain>
    </source>
</reference>
<evidence type="ECO:0000313" key="2">
    <source>
        <dbReference type="EMBL" id="MBC6680857.1"/>
    </source>
</evidence>
<protein>
    <submittedName>
        <fullName evidence="2">Glycosyltransferase</fullName>
    </submittedName>
</protein>
<sequence length="696" mass="81587">MESRKIEISIVMPIYNLERFLEQSMDSLLDQTFQDFEIICVDDGSKDRTPQILENYEKMDSRIQVLKQQNLYAGVARNNGMKKAQGKYIIFLDGDDFFENTFLEKLYNQAEKYQTDICICNANAFNHSENKIRKPKQYLDTRILPSKAPFSWRDIPDVIFSITSPAPWNMLYRREFIEENNLEFQDCQRANDLRFFGMAMVKAEKIATINERLVNYRKMAGAGNLQSMNDKTPLLFMSALEQIKEELVSMGIYENVKIGFANLVLNTSVYNLNSLKTPQAFQKLYQKFFSDGVRMADLDTLTADHFYNKLQYAEFERLRDTELSVLLKRFEKEETVGKETIKQVIDCRQYGDDECKASIIIPVYNTGEYLAAALESARNQTLSDIEIICVNDGSTDRSIEILKEFAQRDPRIVVVDKCWQGVAVARNVGMRMAKGEYILFLDSDDYLKPEAVEHLYDRAHSDGFKRLDLILYNLTVEEKEQLSEKEAEFKKYYTRTHNYMLDMPGQELFSRMIRNNEFRESVCAQFFRRKFLCDEHIVFKEGMLHEDNYFSFKALLRAELAGYLKESLYIRRVRDGSIMTKQLSAAHLQGYFTAYIQMLSYAANFEGPQDVQSSILKAVRRVYIACERTYSQLEKGERDKVSFLDDLFSRILYNLFRKEMNQKIKLEKEKRNIGEQQSKTILKKVKRRLLKWIGRK</sequence>
<accession>A0A923NMM5</accession>
<dbReference type="PANTHER" id="PTHR22916">
    <property type="entry name" value="GLYCOSYLTRANSFERASE"/>
    <property type="match status" value="1"/>
</dbReference>
<dbReference type="CDD" id="cd00761">
    <property type="entry name" value="Glyco_tranf_GTA_type"/>
    <property type="match status" value="2"/>
</dbReference>
<comment type="caution">
    <text evidence="2">The sequence shown here is derived from an EMBL/GenBank/DDBJ whole genome shotgun (WGS) entry which is preliminary data.</text>
</comment>
<dbReference type="SUPFAM" id="SSF53448">
    <property type="entry name" value="Nucleotide-diphospho-sugar transferases"/>
    <property type="match status" value="2"/>
</dbReference>
<dbReference type="Pfam" id="PF00535">
    <property type="entry name" value="Glycos_transf_2"/>
    <property type="match status" value="2"/>
</dbReference>
<dbReference type="EMBL" id="JACRYT010000020">
    <property type="protein sequence ID" value="MBC6680857.1"/>
    <property type="molecule type" value="Genomic_DNA"/>
</dbReference>
<gene>
    <name evidence="2" type="ORF">H9L42_13590</name>
</gene>
<dbReference type="Proteomes" id="UP000602647">
    <property type="component" value="Unassembled WGS sequence"/>
</dbReference>
<proteinExistence type="predicted"/>
<keyword evidence="3" id="KW-1185">Reference proteome</keyword>
<dbReference type="AlphaFoldDB" id="A0A923NMM5"/>
<dbReference type="PANTHER" id="PTHR22916:SF3">
    <property type="entry name" value="UDP-GLCNAC:BETAGAL BETA-1,3-N-ACETYLGLUCOSAMINYLTRANSFERASE-LIKE PROTEIN 1"/>
    <property type="match status" value="1"/>
</dbReference>
<dbReference type="RefSeq" id="WP_187303955.1">
    <property type="nucleotide sequence ID" value="NZ_JACRYT010000020.1"/>
</dbReference>
<name>A0A923NMM5_9FIRM</name>
<dbReference type="InterPro" id="IPR001173">
    <property type="entry name" value="Glyco_trans_2-like"/>
</dbReference>
<dbReference type="GO" id="GO:0016758">
    <property type="term" value="F:hexosyltransferase activity"/>
    <property type="evidence" value="ECO:0007669"/>
    <property type="project" value="UniProtKB-ARBA"/>
</dbReference>
<evidence type="ECO:0000259" key="1">
    <source>
        <dbReference type="Pfam" id="PF00535"/>
    </source>
</evidence>